<evidence type="ECO:0000313" key="2">
    <source>
        <dbReference type="EMBL" id="CAD7246455.1"/>
    </source>
</evidence>
<dbReference type="EMBL" id="CAJPEV010001137">
    <property type="protein sequence ID" value="CAG0890953.1"/>
    <property type="molecule type" value="Genomic_DNA"/>
</dbReference>
<organism evidence="2">
    <name type="scientific">Darwinula stevensoni</name>
    <dbReference type="NCBI Taxonomy" id="69355"/>
    <lineage>
        <taxon>Eukaryota</taxon>
        <taxon>Metazoa</taxon>
        <taxon>Ecdysozoa</taxon>
        <taxon>Arthropoda</taxon>
        <taxon>Crustacea</taxon>
        <taxon>Oligostraca</taxon>
        <taxon>Ostracoda</taxon>
        <taxon>Podocopa</taxon>
        <taxon>Podocopida</taxon>
        <taxon>Darwinulocopina</taxon>
        <taxon>Darwinuloidea</taxon>
        <taxon>Darwinulidae</taxon>
        <taxon>Darwinula</taxon>
    </lineage>
</organism>
<dbReference type="Gene3D" id="3.30.70.330">
    <property type="match status" value="1"/>
</dbReference>
<dbReference type="AlphaFoldDB" id="A0A7R8X9B8"/>
<feature type="compositionally biased region" description="Basic and acidic residues" evidence="1">
    <location>
        <begin position="387"/>
        <end position="398"/>
    </location>
</feature>
<feature type="compositionally biased region" description="Polar residues" evidence="1">
    <location>
        <begin position="118"/>
        <end position="128"/>
    </location>
</feature>
<accession>A0A7R8X9B8</accession>
<dbReference type="CDD" id="cd02325">
    <property type="entry name" value="R3H"/>
    <property type="match status" value="1"/>
</dbReference>
<feature type="compositionally biased region" description="Basic and acidic residues" evidence="1">
    <location>
        <begin position="90"/>
        <end position="103"/>
    </location>
</feature>
<dbReference type="InterPro" id="IPR039884">
    <property type="entry name" value="R3HC1/R3HCL"/>
</dbReference>
<feature type="compositionally biased region" description="Basic and acidic residues" evidence="1">
    <location>
        <begin position="593"/>
        <end position="603"/>
    </location>
</feature>
<dbReference type="PANTHER" id="PTHR21678:SF0">
    <property type="entry name" value="C3H1-TYPE DOMAIN-CONTAINING PROTEIN"/>
    <property type="match status" value="1"/>
</dbReference>
<dbReference type="OrthoDB" id="5418203at2759"/>
<gene>
    <name evidence="2" type="ORF">DSTB1V02_LOCUS6305</name>
</gene>
<dbReference type="EMBL" id="LR900654">
    <property type="protein sequence ID" value="CAD7246455.1"/>
    <property type="molecule type" value="Genomic_DNA"/>
</dbReference>
<name>A0A7R8X9B8_9CRUS</name>
<proteinExistence type="predicted"/>
<evidence type="ECO:0000256" key="1">
    <source>
        <dbReference type="SAM" id="MobiDB-lite"/>
    </source>
</evidence>
<feature type="region of interest" description="Disordered" evidence="1">
    <location>
        <begin position="570"/>
        <end position="603"/>
    </location>
</feature>
<feature type="region of interest" description="Disordered" evidence="1">
    <location>
        <begin position="90"/>
        <end position="154"/>
    </location>
</feature>
<sequence length="603" mass="68155">MGEAKCLIAIESNLKLSQTFQAGRTAVHRFLIHKVAEYDFPDVFSFSIGAEESRRLVVAFESTVLRQLRKSDLQSSELLQGLREKLADKLGSQDKADDRERKGRNACGIYRPPRARLSQKQSPSPSNSTEDKREDFVGMEKLEKPHRKKRPDIQVYVPRARRLQEAQKNEVSPECKPLQKETNIDSSVKQIDIDQFQTDANSDLIRENKRETKSLKVRRRKSPGESSSPLRLKSPRTPMRRNKEVQFGSCDVGDNDGACNKSSEQNVKSETTVVKQEPCAQARDSSLLVDQRDSTCSSEKMQADDKDVPLLELESKSELDCGSEERTVCNGSDHFIATPVMDIDMADNRQQMEVPTDECNLFEKQQPVSAVDDEAGSIPKPRLHPPSPKEEKREKPEDSENEDPDSWEKLFDDSGDCLNPALLEQLTLAVGDVEIDAPKFDYYEYEAKDPTFLEDDLSHVLEIYQFPAEFRTEDLISAFSSLNNQGFNVKWVDDTHALGIFDNPVKATEALAVQHPLMKVRPLSKATQAAKNKAKKLAPFLQPMKPRPQTSAALARRLVGGALGVRIPVPKQLQDQERKQLIEAKERKKQAARQREDAWEGRV</sequence>
<dbReference type="InterPro" id="IPR012677">
    <property type="entry name" value="Nucleotide-bd_a/b_plait_sf"/>
</dbReference>
<feature type="compositionally biased region" description="Basic and acidic residues" evidence="1">
    <location>
        <begin position="129"/>
        <end position="143"/>
    </location>
</feature>
<feature type="region of interest" description="Disordered" evidence="1">
    <location>
        <begin position="369"/>
        <end position="411"/>
    </location>
</feature>
<reference evidence="2" key="1">
    <citation type="submission" date="2020-11" db="EMBL/GenBank/DDBJ databases">
        <authorList>
            <person name="Tran Van P."/>
        </authorList>
    </citation>
    <scope>NUCLEOTIDE SEQUENCE</scope>
</reference>
<feature type="region of interest" description="Disordered" evidence="1">
    <location>
        <begin position="202"/>
        <end position="241"/>
    </location>
</feature>
<dbReference type="Proteomes" id="UP000677054">
    <property type="component" value="Unassembled WGS sequence"/>
</dbReference>
<feature type="compositionally biased region" description="Basic and acidic residues" evidence="1">
    <location>
        <begin position="574"/>
        <end position="586"/>
    </location>
</feature>
<feature type="compositionally biased region" description="Basic and acidic residues" evidence="1">
    <location>
        <begin position="204"/>
        <end position="214"/>
    </location>
</feature>
<evidence type="ECO:0000313" key="3">
    <source>
        <dbReference type="Proteomes" id="UP000677054"/>
    </source>
</evidence>
<keyword evidence="3" id="KW-1185">Reference proteome</keyword>
<protein>
    <submittedName>
        <fullName evidence="2">Uncharacterized protein</fullName>
    </submittedName>
</protein>
<dbReference type="PANTHER" id="PTHR21678">
    <property type="entry name" value="GROWTH INHIBITION AND DIFFERENTIATION RELATED PROTEIN 88"/>
    <property type="match status" value="1"/>
</dbReference>